<dbReference type="InterPro" id="IPR012448">
    <property type="entry name" value="DUF1652"/>
</dbReference>
<evidence type="ECO:0008006" key="3">
    <source>
        <dbReference type="Google" id="ProtNLM"/>
    </source>
</evidence>
<dbReference type="OrthoDB" id="6969162at2"/>
<evidence type="ECO:0000313" key="2">
    <source>
        <dbReference type="Proteomes" id="UP000195440"/>
    </source>
</evidence>
<dbReference type="EMBL" id="LOHF01000010">
    <property type="protein sequence ID" value="OUM73296.1"/>
    <property type="molecule type" value="Genomic_DNA"/>
</dbReference>
<dbReference type="Proteomes" id="UP000195440">
    <property type="component" value="Unassembled WGS sequence"/>
</dbReference>
<gene>
    <name evidence="1" type="ORF">AUC60_13325</name>
</gene>
<sequence length="87" mass="9626">MSWLSQVRQEIEGSFEPLACECLVGGDASLSVRVFDRESGRVDLMVIGIAIDQLKTHQDVLALINELRDDLGIIRMSHLDTEPSSQA</sequence>
<dbReference type="Pfam" id="PF07865">
    <property type="entry name" value="DUF1652"/>
    <property type="match status" value="1"/>
</dbReference>
<reference evidence="1 2" key="1">
    <citation type="journal article" date="2017" name="Syst. Appl. Microbiol.">
        <title>Pseudomonas caspiana sp. nov., a citrus pathogen in the Pseudomonas syringae phylogenetic group.</title>
        <authorList>
            <person name="Busquets A."/>
            <person name="Gomila M."/>
            <person name="Beiki F."/>
            <person name="Mulet M."/>
            <person name="Rahimian H."/>
            <person name="Garcia-Valdes E."/>
            <person name="Lalucat J."/>
        </authorList>
    </citation>
    <scope>NUCLEOTIDE SEQUENCE [LARGE SCALE GENOMIC DNA]</scope>
    <source>
        <strain evidence="1 2">FBF102</strain>
    </source>
</reference>
<dbReference type="AlphaFoldDB" id="A0A1Y3P0E3"/>
<name>A0A1Y3P0E3_9PSED</name>
<proteinExistence type="predicted"/>
<evidence type="ECO:0000313" key="1">
    <source>
        <dbReference type="EMBL" id="OUM73296.1"/>
    </source>
</evidence>
<comment type="caution">
    <text evidence="1">The sequence shown here is derived from an EMBL/GenBank/DDBJ whole genome shotgun (WGS) entry which is preliminary data.</text>
</comment>
<dbReference type="RefSeq" id="WP_087267963.1">
    <property type="nucleotide sequence ID" value="NZ_CP167995.1"/>
</dbReference>
<protein>
    <recommendedName>
        <fullName evidence="3">DUF1652 domain-containing protein</fullName>
    </recommendedName>
</protein>
<organism evidence="1 2">
    <name type="scientific">Pseudomonas caspiana</name>
    <dbReference type="NCBI Taxonomy" id="1451454"/>
    <lineage>
        <taxon>Bacteria</taxon>
        <taxon>Pseudomonadati</taxon>
        <taxon>Pseudomonadota</taxon>
        <taxon>Gammaproteobacteria</taxon>
        <taxon>Pseudomonadales</taxon>
        <taxon>Pseudomonadaceae</taxon>
        <taxon>Pseudomonas</taxon>
    </lineage>
</organism>
<accession>A0A1Y3P0E3</accession>
<keyword evidence="2" id="KW-1185">Reference proteome</keyword>